<dbReference type="InterPro" id="IPR002293">
    <property type="entry name" value="AA/rel_permease1"/>
</dbReference>
<feature type="transmembrane region" description="Helical" evidence="7">
    <location>
        <begin position="144"/>
        <end position="169"/>
    </location>
</feature>
<dbReference type="OrthoDB" id="3900342at2759"/>
<evidence type="ECO:0000313" key="8">
    <source>
        <dbReference type="EMBL" id="EAQ87081.1"/>
    </source>
</evidence>
<dbReference type="InterPro" id="IPR022698">
    <property type="entry name" value="OrsD"/>
</dbReference>
<gene>
    <name evidence="8" type="ORF">CHGG_08334</name>
</gene>
<proteinExistence type="predicted"/>
<name>Q2GUM0_CHAGB</name>
<feature type="transmembrane region" description="Helical" evidence="7">
    <location>
        <begin position="447"/>
        <end position="468"/>
    </location>
</feature>
<dbReference type="InParanoid" id="Q2GUM0"/>
<evidence type="ECO:0000256" key="1">
    <source>
        <dbReference type="ARBA" id="ARBA00004141"/>
    </source>
</evidence>
<evidence type="ECO:0000256" key="2">
    <source>
        <dbReference type="ARBA" id="ARBA00022448"/>
    </source>
</evidence>
<dbReference type="HOGENOM" id="CLU_237440_0_0_1"/>
<protein>
    <submittedName>
        <fullName evidence="8">Uncharacterized protein</fullName>
    </submittedName>
</protein>
<feature type="region of interest" description="Disordered" evidence="6">
    <location>
        <begin position="674"/>
        <end position="694"/>
    </location>
</feature>
<dbReference type="InterPro" id="IPR004840">
    <property type="entry name" value="Amino_acid_permease_CS"/>
</dbReference>
<feature type="transmembrane region" description="Helical" evidence="7">
    <location>
        <begin position="238"/>
        <end position="259"/>
    </location>
</feature>
<dbReference type="PROSITE" id="PS00218">
    <property type="entry name" value="AMINO_ACID_PERMEASE_1"/>
    <property type="match status" value="1"/>
</dbReference>
<keyword evidence="5 7" id="KW-0472">Membrane</keyword>
<feature type="region of interest" description="Disordered" evidence="6">
    <location>
        <begin position="1799"/>
        <end position="1827"/>
    </location>
</feature>
<evidence type="ECO:0000256" key="5">
    <source>
        <dbReference type="ARBA" id="ARBA00023136"/>
    </source>
</evidence>
<keyword evidence="4 7" id="KW-1133">Transmembrane helix</keyword>
<keyword evidence="2" id="KW-0813">Transport</keyword>
<evidence type="ECO:0000256" key="7">
    <source>
        <dbReference type="SAM" id="Phobius"/>
    </source>
</evidence>
<feature type="compositionally biased region" description="Basic and acidic residues" evidence="6">
    <location>
        <begin position="680"/>
        <end position="689"/>
    </location>
</feature>
<feature type="region of interest" description="Disordered" evidence="6">
    <location>
        <begin position="1432"/>
        <end position="1586"/>
    </location>
</feature>
<feature type="region of interest" description="Disordered" evidence="6">
    <location>
        <begin position="886"/>
        <end position="1005"/>
    </location>
</feature>
<dbReference type="EMBL" id="CH408033">
    <property type="protein sequence ID" value="EAQ87081.1"/>
    <property type="molecule type" value="Genomic_DNA"/>
</dbReference>
<dbReference type="RefSeq" id="XP_001225990.1">
    <property type="nucleotide sequence ID" value="XM_001225989.1"/>
</dbReference>
<feature type="compositionally biased region" description="Acidic residues" evidence="6">
    <location>
        <begin position="986"/>
        <end position="1002"/>
    </location>
</feature>
<dbReference type="Pfam" id="PF13520">
    <property type="entry name" value="AA_permease_2"/>
    <property type="match status" value="1"/>
</dbReference>
<dbReference type="VEuPathDB" id="FungiDB:CHGG_08334"/>
<evidence type="ECO:0000313" key="9">
    <source>
        <dbReference type="Proteomes" id="UP000001056"/>
    </source>
</evidence>
<feature type="transmembrane region" description="Helical" evidence="7">
    <location>
        <begin position="489"/>
        <end position="512"/>
    </location>
</feature>
<comment type="subcellular location">
    <subcellularLocation>
        <location evidence="1">Membrane</location>
        <topology evidence="1">Multi-pass membrane protein</topology>
    </subcellularLocation>
</comment>
<reference evidence="9" key="1">
    <citation type="journal article" date="2015" name="Genome Announc.">
        <title>Draft genome sequence of the cellulolytic fungus Chaetomium globosum.</title>
        <authorList>
            <person name="Cuomo C.A."/>
            <person name="Untereiner W.A."/>
            <person name="Ma L.-J."/>
            <person name="Grabherr M."/>
            <person name="Birren B.W."/>
        </authorList>
    </citation>
    <scope>NUCLEOTIDE SEQUENCE [LARGE SCALE GENOMIC DNA]</scope>
    <source>
        <strain evidence="9">ATCC 6205 / CBS 148.51 / DSM 1962 / NBRC 6347 / NRRL 1970</strain>
    </source>
</reference>
<feature type="transmembrane region" description="Helical" evidence="7">
    <location>
        <begin position="372"/>
        <end position="400"/>
    </location>
</feature>
<accession>Q2GUM0</accession>
<keyword evidence="9" id="KW-1185">Reference proteome</keyword>
<feature type="region of interest" description="Disordered" evidence="6">
    <location>
        <begin position="713"/>
        <end position="733"/>
    </location>
</feature>
<evidence type="ECO:0000256" key="6">
    <source>
        <dbReference type="SAM" id="MobiDB-lite"/>
    </source>
</evidence>
<dbReference type="GO" id="GO:0016020">
    <property type="term" value="C:membrane"/>
    <property type="evidence" value="ECO:0007669"/>
    <property type="project" value="UniProtKB-SubCell"/>
</dbReference>
<dbReference type="GO" id="GO:0006865">
    <property type="term" value="P:amino acid transport"/>
    <property type="evidence" value="ECO:0007669"/>
    <property type="project" value="InterPro"/>
</dbReference>
<feature type="compositionally biased region" description="Polar residues" evidence="6">
    <location>
        <begin position="717"/>
        <end position="727"/>
    </location>
</feature>
<keyword evidence="3 7" id="KW-0812">Transmembrane</keyword>
<dbReference type="Pfam" id="PF12013">
    <property type="entry name" value="OrsD"/>
    <property type="match status" value="1"/>
</dbReference>
<dbReference type="eggNOG" id="KOG1289">
    <property type="taxonomic scope" value="Eukaryota"/>
</dbReference>
<dbReference type="Gene3D" id="1.20.1740.10">
    <property type="entry name" value="Amino acid/polyamine transporter I"/>
    <property type="match status" value="1"/>
</dbReference>
<feature type="compositionally biased region" description="Acidic residues" evidence="6">
    <location>
        <begin position="968"/>
        <end position="977"/>
    </location>
</feature>
<feature type="compositionally biased region" description="Basic and acidic residues" evidence="6">
    <location>
        <begin position="953"/>
        <end position="967"/>
    </location>
</feature>
<feature type="transmembrane region" description="Helical" evidence="7">
    <location>
        <begin position="204"/>
        <end position="232"/>
    </location>
</feature>
<feature type="region of interest" description="Disordered" evidence="6">
    <location>
        <begin position="35"/>
        <end position="67"/>
    </location>
</feature>
<feature type="transmembrane region" description="Helical" evidence="7">
    <location>
        <begin position="518"/>
        <end position="539"/>
    </location>
</feature>
<dbReference type="GO" id="GO:0022857">
    <property type="term" value="F:transmembrane transporter activity"/>
    <property type="evidence" value="ECO:0007669"/>
    <property type="project" value="InterPro"/>
</dbReference>
<dbReference type="GeneID" id="4393393"/>
<dbReference type="PANTHER" id="PTHR45649:SF23">
    <property type="entry name" value="TRANSPORTER, PUTATIVE (EUROFUNG)-RELATED"/>
    <property type="match status" value="1"/>
</dbReference>
<evidence type="ECO:0000256" key="4">
    <source>
        <dbReference type="ARBA" id="ARBA00022989"/>
    </source>
</evidence>
<feature type="region of interest" description="Disordered" evidence="6">
    <location>
        <begin position="109"/>
        <end position="130"/>
    </location>
</feature>
<dbReference type="PANTHER" id="PTHR45649">
    <property type="entry name" value="AMINO-ACID PERMEASE BAT1"/>
    <property type="match status" value="1"/>
</dbReference>
<evidence type="ECO:0000256" key="3">
    <source>
        <dbReference type="ARBA" id="ARBA00022692"/>
    </source>
</evidence>
<dbReference type="Proteomes" id="UP000001056">
    <property type="component" value="Unassembled WGS sequence"/>
</dbReference>
<organism evidence="8 9">
    <name type="scientific">Chaetomium globosum (strain ATCC 6205 / CBS 148.51 / DSM 1962 / NBRC 6347 / NRRL 1970)</name>
    <name type="common">Soil fungus</name>
    <dbReference type="NCBI Taxonomy" id="306901"/>
    <lineage>
        <taxon>Eukaryota</taxon>
        <taxon>Fungi</taxon>
        <taxon>Dikarya</taxon>
        <taxon>Ascomycota</taxon>
        <taxon>Pezizomycotina</taxon>
        <taxon>Sordariomycetes</taxon>
        <taxon>Sordariomycetidae</taxon>
        <taxon>Sordariales</taxon>
        <taxon>Chaetomiaceae</taxon>
        <taxon>Chaetomium</taxon>
    </lineage>
</organism>
<feature type="transmembrane region" description="Helical" evidence="7">
    <location>
        <begin position="421"/>
        <end position="441"/>
    </location>
</feature>
<sequence length="1827" mass="200985">MAIHVFDWRLEVFGSNPDFLRAIKQRNISVRAGFRPSVQHQPSAHVPSFQDSSHMAGPRPPNQPHSECANQILHPCYQESVIRKRKKEIQAITTPITTPRTVYPAMSAHTEPIPPSATEPHGSGHESSDDGDAMLAAMGYKAELGGGPVVVVWGWLIVSLIILCIAASLGEITSVYPTAGGVYYQTFMLAPANFRRIAAYICGWAYVVGNITITLAVQFGTTLFFVACVNVFEKEPGTFAIFWTFAGLLAILITVLAVAKEGRRSADFALGGFEVTSGWPAGWSFCVGLLHAAYATSSTGMVISMCEEVQHPATQVPKAMVITIVINTIGGLLFLVPLMFVLPDLAMLVALPSGQPVPTIIKSAVGSSGAAIALLIPLMVLAILCGVACTTAASRCTWAFARDGAIPGSKWWKQVHSSLDLPFNAMMLSMVIQIALGAIYFGSSTAFNAFSGVGVISLTVSYAVPIAVSMLEGRAHVRGAKFSLGRIGWFCNIIAIAWSILAVPLFCMPAYLPVTASSVNYAPVVFVGFVVIALAWYAAWGRKNYRGPPTESLGEDLPNGDCVTRHLADKHAIPKRSRDGLHLLVRALCLPDPNTLPLRPDWSPAHPQLAIRTGVACRHCAYRTTSVDLITRHLAKAHNRRRTQGHRGWLRNEVFEEVALQSWTQNGARGYWIATQDPSPAERPEDASSRLRNQATTEQRAALDVLHQAEPEHLASRSATARQTDGTSPPDLALQTNWMRRTGWLETFHGARRDVLARLALPPCQEGDGLRLSAPGDETTIRSTREDEDRLGRVASALRGLQSRCEDTARHTDVSIRLWLRSTDPVRPHRAPFNLVGRQSTAQSYWRLFLRFLCFSFRLWRLPEAARASLCRRFLTQTQSNALEAAWSALGEPRTQGRRRVDRATRGAAQPSAPGSGGGSEDECYDNAHDSGTETVDATAFSWPSRTRQTRRAAADHDDVSAFKDKDDGEGEDDTTSQDDSSVDGGESEDTESSSEDGDDAGSDPYYQDALLQLARLLLTEPFRGGQARSTLLVYFSGVAGLGADGSSFERPSRYTSKLSALIYCARLLLLETVLPRFPHHHIRIAARPHRNQVERLNKVRVPAFCLGSQAPVGELLGLRNYGRKLARSDGPVFRVRWSEDDQVLSWDEGRISMQQFRALSHGLLRSVASSTRRLMYDLQPQVDLHALRDKMSDVGKGYSFVTEPTNHLVDAFLALSERACLSPVNGLIGRNGWDQQAVRRYIELHDQALSIYVYDGSFFLVTKHTKARSVTNQEFQVARMLPDEIGRLLYQYLVYIRPFTYMLQRRCYGIDVESPLLFCSPQRPDRLWKTHVLSGALRRLTESTVGRAFGTHVYRQLSIAVTEKHVRQIRNPFDRHNDRTGNTDSSVAFAWQSGHRPWQRACMYGPGRGLPRQPPTRPSAALQVGIFGMAPSSYSSGQPDPARQIPGMAAQPPRVSLLPNDCPLDIREPASSAPLVRTVQPRTAPNGPQPDRTLPGHRSDQAGEEGPDAFPVYRPPKRRRLEEGEKPLRPLAPRAESAPNCTVPDDPSVQSAGYTQALQSRSTSPRNVSPTSIGTGTETGTGTGTETEMRMGIEMRMETETRTVTHIVQDGARVVGIVRPPILAPIREKGLRIVLFDEFFKRFPAFRIAVCREHCGAVTAKSVASHVDSYHSHLAPGDRRRIVEEGLALQDDGLLAANIDGIRFPSEVIPAIDGLPMWSDGKKCIQCGHIRRTRQDIQRHCQSAHGWINPRGRGRKLGAGPVGGLGEVWVDGIHCQRFGRTGALQRLFEVVPPASAGAVDSMQGRARGKDWSMSTRKAKGQRRRNN</sequence>
<feature type="transmembrane region" description="Helical" evidence="7">
    <location>
        <begin position="319"/>
        <end position="342"/>
    </location>
</feature>
<feature type="compositionally biased region" description="Polar residues" evidence="6">
    <location>
        <begin position="1549"/>
        <end position="1573"/>
    </location>
</feature>
<feature type="compositionally biased region" description="Basic residues" evidence="6">
    <location>
        <begin position="1817"/>
        <end position="1827"/>
    </location>
</feature>